<organism evidence="1 2">
    <name type="scientific">Pseudogemmobacter faecipullorum</name>
    <dbReference type="NCBI Taxonomy" id="2755041"/>
    <lineage>
        <taxon>Bacteria</taxon>
        <taxon>Pseudomonadati</taxon>
        <taxon>Pseudomonadota</taxon>
        <taxon>Alphaproteobacteria</taxon>
        <taxon>Rhodobacterales</taxon>
        <taxon>Paracoccaceae</taxon>
        <taxon>Pseudogemmobacter</taxon>
    </lineage>
</organism>
<accession>A0ABS8CQ52</accession>
<reference evidence="1 2" key="1">
    <citation type="submission" date="2020-07" db="EMBL/GenBank/DDBJ databases">
        <title>Pseudogemmobacter sp. nov., isolated from poultry manure in Taiwan.</title>
        <authorList>
            <person name="Lin S.-Y."/>
            <person name="Tang Y.-S."/>
            <person name="Young C.-C."/>
        </authorList>
    </citation>
    <scope>NUCLEOTIDE SEQUENCE [LARGE SCALE GENOMIC DNA]</scope>
    <source>
        <strain evidence="1 2">CC-YST710</strain>
    </source>
</reference>
<gene>
    <name evidence="1" type="ORF">H0485_16095</name>
</gene>
<dbReference type="Proteomes" id="UP001198571">
    <property type="component" value="Unassembled WGS sequence"/>
</dbReference>
<name>A0ABS8CQ52_9RHOB</name>
<sequence length="206" mass="23056">MADRPMPFSAPMVRALIEGRKTQTRRIIKKPAALDALNAFGPQFLIKPGNADLTGYSPGDRLYVREEVRFCSQMDEIKPSKLSRHEPRVYTADSMLYEPACMMIEAGKRRPPMFMPRWASRLTLLVTEARVERLQDCSEADARAEGVIAIGAEESPDPDERSFVWAFSQLWDDINGPGAWDANPWVVAVSFTVHQCNIDQMPGGAA</sequence>
<dbReference type="EMBL" id="JACDXX010000017">
    <property type="protein sequence ID" value="MCB5411513.1"/>
    <property type="molecule type" value="Genomic_DNA"/>
</dbReference>
<evidence type="ECO:0008006" key="3">
    <source>
        <dbReference type="Google" id="ProtNLM"/>
    </source>
</evidence>
<comment type="caution">
    <text evidence="1">The sequence shown here is derived from an EMBL/GenBank/DDBJ whole genome shotgun (WGS) entry which is preliminary data.</text>
</comment>
<proteinExistence type="predicted"/>
<evidence type="ECO:0000313" key="1">
    <source>
        <dbReference type="EMBL" id="MCB5411513.1"/>
    </source>
</evidence>
<protein>
    <recommendedName>
        <fullName evidence="3">Phage-related protein</fullName>
    </recommendedName>
</protein>
<keyword evidence="2" id="KW-1185">Reference proteome</keyword>
<evidence type="ECO:0000313" key="2">
    <source>
        <dbReference type="Proteomes" id="UP001198571"/>
    </source>
</evidence>